<proteinExistence type="predicted"/>
<dbReference type="HOGENOM" id="CLU_2944794_0_0_1"/>
<dbReference type="Proteomes" id="UP000017836">
    <property type="component" value="Unassembled WGS sequence"/>
</dbReference>
<dbReference type="AlphaFoldDB" id="W1NW01"/>
<name>W1NW01_AMBTC</name>
<organism evidence="2 3">
    <name type="scientific">Amborella trichopoda</name>
    <dbReference type="NCBI Taxonomy" id="13333"/>
    <lineage>
        <taxon>Eukaryota</taxon>
        <taxon>Viridiplantae</taxon>
        <taxon>Streptophyta</taxon>
        <taxon>Embryophyta</taxon>
        <taxon>Tracheophyta</taxon>
        <taxon>Spermatophyta</taxon>
        <taxon>Magnoliopsida</taxon>
        <taxon>Amborellales</taxon>
        <taxon>Amborellaceae</taxon>
        <taxon>Amborella</taxon>
    </lineage>
</organism>
<reference evidence="3" key="1">
    <citation type="journal article" date="2013" name="Science">
        <title>The Amborella genome and the evolution of flowering plants.</title>
        <authorList>
            <consortium name="Amborella Genome Project"/>
        </authorList>
    </citation>
    <scope>NUCLEOTIDE SEQUENCE [LARGE SCALE GENOMIC DNA]</scope>
</reference>
<feature type="transmembrane region" description="Helical" evidence="1">
    <location>
        <begin position="37"/>
        <end position="58"/>
    </location>
</feature>
<dbReference type="Gramene" id="ERM99445">
    <property type="protein sequence ID" value="ERM99445"/>
    <property type="gene ID" value="AMTR_s00131p00092820"/>
</dbReference>
<keyword evidence="1" id="KW-0812">Transmembrane</keyword>
<gene>
    <name evidence="2" type="ORF">AMTR_s00131p00092820</name>
</gene>
<keyword evidence="1" id="KW-0472">Membrane</keyword>
<evidence type="ECO:0008006" key="4">
    <source>
        <dbReference type="Google" id="ProtNLM"/>
    </source>
</evidence>
<evidence type="ECO:0000313" key="2">
    <source>
        <dbReference type="EMBL" id="ERM99445.1"/>
    </source>
</evidence>
<keyword evidence="3" id="KW-1185">Reference proteome</keyword>
<keyword evidence="1" id="KW-1133">Transmembrane helix</keyword>
<protein>
    <recommendedName>
        <fullName evidence="4">WAT1-related protein</fullName>
    </recommendedName>
</protein>
<evidence type="ECO:0000256" key="1">
    <source>
        <dbReference type="SAM" id="Phobius"/>
    </source>
</evidence>
<sequence>MGLGGYGPVLSQMLFISSLAVMYILIKAALEHGMNRYVFVTYRQAVATIAIAPVAFFLDW</sequence>
<dbReference type="EMBL" id="KI395019">
    <property type="protein sequence ID" value="ERM99445.1"/>
    <property type="molecule type" value="Genomic_DNA"/>
</dbReference>
<feature type="transmembrane region" description="Helical" evidence="1">
    <location>
        <begin position="6"/>
        <end position="25"/>
    </location>
</feature>
<evidence type="ECO:0000313" key="3">
    <source>
        <dbReference type="Proteomes" id="UP000017836"/>
    </source>
</evidence>
<accession>W1NW01</accession>